<evidence type="ECO:0000256" key="6">
    <source>
        <dbReference type="ARBA" id="ARBA00022723"/>
    </source>
</evidence>
<evidence type="ECO:0000256" key="3">
    <source>
        <dbReference type="ARBA" id="ARBA00022475"/>
    </source>
</evidence>
<feature type="transmembrane region" description="Helical" evidence="13">
    <location>
        <begin position="201"/>
        <end position="223"/>
    </location>
</feature>
<gene>
    <name evidence="15" type="ORF">CP49_41695</name>
</gene>
<dbReference type="GO" id="GO:0046872">
    <property type="term" value="F:metal ion binding"/>
    <property type="evidence" value="ECO:0007669"/>
    <property type="project" value="UniProtKB-KW"/>
</dbReference>
<dbReference type="Pfam" id="PF01435">
    <property type="entry name" value="Peptidase_M48"/>
    <property type="match status" value="1"/>
</dbReference>
<reference evidence="15 16" key="1">
    <citation type="submission" date="2014-03" db="EMBL/GenBank/DDBJ databases">
        <title>Bradyrhizobium valentinum sp. nov., isolated from effective nodules of Lupinus mariae-josephae, a lupine endemic of basic-lime soils in Eastern Spain.</title>
        <authorList>
            <person name="Duran D."/>
            <person name="Rey L."/>
            <person name="Navarro A."/>
            <person name="Busquets A."/>
            <person name="Imperial J."/>
            <person name="Ruiz-Argueso T."/>
        </authorList>
    </citation>
    <scope>NUCLEOTIDE SEQUENCE [LARGE SCALE GENOMIC DNA]</scope>
    <source>
        <strain evidence="15 16">LmjM3</strain>
    </source>
</reference>
<dbReference type="GO" id="GO:0004222">
    <property type="term" value="F:metalloendopeptidase activity"/>
    <property type="evidence" value="ECO:0007669"/>
    <property type="project" value="InterPro"/>
</dbReference>
<name>A0A0R3LML0_9BRAD</name>
<feature type="transmembrane region" description="Helical" evidence="13">
    <location>
        <begin position="21"/>
        <end position="42"/>
    </location>
</feature>
<evidence type="ECO:0000313" key="16">
    <source>
        <dbReference type="Proteomes" id="UP000051913"/>
    </source>
</evidence>
<dbReference type="STRING" id="1518501.CQ10_24790"/>
<evidence type="ECO:0000256" key="11">
    <source>
        <dbReference type="ARBA" id="ARBA00023136"/>
    </source>
</evidence>
<dbReference type="Proteomes" id="UP000051913">
    <property type="component" value="Unassembled WGS sequence"/>
</dbReference>
<organism evidence="15 16">
    <name type="scientific">Bradyrhizobium valentinum</name>
    <dbReference type="NCBI Taxonomy" id="1518501"/>
    <lineage>
        <taxon>Bacteria</taxon>
        <taxon>Pseudomonadati</taxon>
        <taxon>Pseudomonadota</taxon>
        <taxon>Alphaproteobacteria</taxon>
        <taxon>Hyphomicrobiales</taxon>
        <taxon>Nitrobacteraceae</taxon>
        <taxon>Bradyrhizobium</taxon>
    </lineage>
</organism>
<comment type="caution">
    <text evidence="15">The sequence shown here is derived from an EMBL/GenBank/DDBJ whole genome shotgun (WGS) entry which is preliminary data.</text>
</comment>
<accession>A0A0R3LML0</accession>
<evidence type="ECO:0000313" key="15">
    <source>
        <dbReference type="EMBL" id="KRR09009.1"/>
    </source>
</evidence>
<comment type="subcellular location">
    <subcellularLocation>
        <location evidence="2">Cell membrane</location>
        <topology evidence="2">Multi-pass membrane protein</topology>
    </subcellularLocation>
</comment>
<evidence type="ECO:0000256" key="4">
    <source>
        <dbReference type="ARBA" id="ARBA00022670"/>
    </source>
</evidence>
<evidence type="ECO:0000256" key="2">
    <source>
        <dbReference type="ARBA" id="ARBA00004651"/>
    </source>
</evidence>
<evidence type="ECO:0000256" key="8">
    <source>
        <dbReference type="ARBA" id="ARBA00022833"/>
    </source>
</evidence>
<keyword evidence="16" id="KW-1185">Reference proteome</keyword>
<dbReference type="InterPro" id="IPR001915">
    <property type="entry name" value="Peptidase_M48"/>
</dbReference>
<evidence type="ECO:0000259" key="14">
    <source>
        <dbReference type="Pfam" id="PF01435"/>
    </source>
</evidence>
<dbReference type="OrthoDB" id="15218at2"/>
<evidence type="ECO:0000256" key="7">
    <source>
        <dbReference type="ARBA" id="ARBA00022801"/>
    </source>
</evidence>
<keyword evidence="11 13" id="KW-0472">Membrane</keyword>
<evidence type="ECO:0000256" key="12">
    <source>
        <dbReference type="SAM" id="MobiDB-lite"/>
    </source>
</evidence>
<dbReference type="InterPro" id="IPR050083">
    <property type="entry name" value="HtpX_protease"/>
</dbReference>
<keyword evidence="4" id="KW-0645">Protease</keyword>
<keyword evidence="10" id="KW-0482">Metalloprotease</keyword>
<dbReference type="Gene3D" id="3.30.2010.10">
    <property type="entry name" value="Metalloproteases ('zincins'), catalytic domain"/>
    <property type="match status" value="1"/>
</dbReference>
<evidence type="ECO:0000256" key="5">
    <source>
        <dbReference type="ARBA" id="ARBA00022692"/>
    </source>
</evidence>
<evidence type="ECO:0000256" key="9">
    <source>
        <dbReference type="ARBA" id="ARBA00022989"/>
    </source>
</evidence>
<evidence type="ECO:0000256" key="13">
    <source>
        <dbReference type="SAM" id="Phobius"/>
    </source>
</evidence>
<feature type="region of interest" description="Disordered" evidence="12">
    <location>
        <begin position="552"/>
        <end position="590"/>
    </location>
</feature>
<sequence>MAVHGYITHAAHNRRCTAWLVLAYIVSFEVIGAFALTMFLLMFDHEHTILSNPVGYAVRYALPIAALTGFMFWRMYRGHARAVTHALGVRIVSRQDEPRFVRIAEEQCTALGVRLPRFGIIEASEPNAVTVGEGPAAGLIAVTRGLLDKLDDDELAAVLAHEASHIRHGDTKLLAANHALMRTAVIMRMNNPLRFEDWRQMIIPLAIPPMLLVLLAGSTATMLSMRLARAARRGLKLGRDHVADGEAIRVTHFPEALISAIAKVGGRGVFHGSARVEGLLFDGPADHEGGSHPSINDRLDAIATLGRELMNPARSRRDTRGPAQPQFRQRPRSVALNYPLDASGRPLEKPRPPATNIFVLYLTDRETFREYHNACIAWEEWQLNERRNVIGLAPKLIIPLVASCAVALFIYWPKDGNLSRLVGTFNPAEMVDIARMTNSGPFCMGSSYPDGKCPGAKNASTNASAAASASAPASAPAAQIGGQAASGGGTFHVRGTAGAVGQSSAVPDRPTPPSNFIPILLFTLVAIAIARPKWLRRIFGVVEPKQIVSRAAGSDPITADSFERGSPPSQPWRREVHSTPAVKEFGRRKA</sequence>
<evidence type="ECO:0000256" key="1">
    <source>
        <dbReference type="ARBA" id="ARBA00001947"/>
    </source>
</evidence>
<dbReference type="RefSeq" id="WP_057850438.1">
    <property type="nucleotide sequence ID" value="NZ_LLXX01000072.1"/>
</dbReference>
<dbReference type="EMBL" id="LLXX01000072">
    <property type="protein sequence ID" value="KRR09009.1"/>
    <property type="molecule type" value="Genomic_DNA"/>
</dbReference>
<keyword evidence="5 13" id="KW-0812">Transmembrane</keyword>
<feature type="region of interest" description="Disordered" evidence="12">
    <location>
        <begin position="310"/>
        <end position="329"/>
    </location>
</feature>
<dbReference type="GO" id="GO:0006508">
    <property type="term" value="P:proteolysis"/>
    <property type="evidence" value="ECO:0007669"/>
    <property type="project" value="UniProtKB-KW"/>
</dbReference>
<keyword evidence="8" id="KW-0862">Zinc</keyword>
<keyword evidence="9 13" id="KW-1133">Transmembrane helix</keyword>
<keyword evidence="7" id="KW-0378">Hydrolase</keyword>
<dbReference type="PANTHER" id="PTHR43221:SF1">
    <property type="entry name" value="PROTEASE HTPX"/>
    <property type="match status" value="1"/>
</dbReference>
<evidence type="ECO:0000256" key="10">
    <source>
        <dbReference type="ARBA" id="ARBA00023049"/>
    </source>
</evidence>
<dbReference type="AlphaFoldDB" id="A0A0R3LML0"/>
<comment type="cofactor">
    <cofactor evidence="1">
        <name>Zn(2+)</name>
        <dbReference type="ChEBI" id="CHEBI:29105"/>
    </cofactor>
</comment>
<keyword evidence="3" id="KW-1003">Cell membrane</keyword>
<keyword evidence="6" id="KW-0479">Metal-binding</keyword>
<feature type="domain" description="Peptidase M48" evidence="14">
    <location>
        <begin position="97"/>
        <end position="303"/>
    </location>
</feature>
<proteinExistence type="predicted"/>
<dbReference type="GO" id="GO:0005886">
    <property type="term" value="C:plasma membrane"/>
    <property type="evidence" value="ECO:0007669"/>
    <property type="project" value="UniProtKB-SubCell"/>
</dbReference>
<feature type="transmembrane region" description="Helical" evidence="13">
    <location>
        <begin position="54"/>
        <end position="73"/>
    </location>
</feature>
<protein>
    <recommendedName>
        <fullName evidence="14">Peptidase M48 domain-containing protein</fullName>
    </recommendedName>
</protein>
<dbReference type="PANTHER" id="PTHR43221">
    <property type="entry name" value="PROTEASE HTPX"/>
    <property type="match status" value="1"/>
</dbReference>